<dbReference type="Pfam" id="PF00041">
    <property type="entry name" value="fn3"/>
    <property type="match status" value="8"/>
</dbReference>
<keyword evidence="4" id="KW-0677">Repeat</keyword>
<comment type="caution">
    <text evidence="13">The sequence shown here is derived from an EMBL/GenBank/DDBJ whole genome shotgun (WGS) entry which is preliminary data.</text>
</comment>
<keyword evidence="8" id="KW-0325">Glycoprotein</keyword>
<feature type="domain" description="Ig-like" evidence="11">
    <location>
        <begin position="40"/>
        <end position="124"/>
    </location>
</feature>
<feature type="region of interest" description="Disordered" evidence="10">
    <location>
        <begin position="1514"/>
        <end position="1537"/>
    </location>
</feature>
<protein>
    <recommendedName>
        <fullName evidence="15">Protein sidekick</fullName>
    </recommendedName>
</protein>
<evidence type="ECO:0000256" key="5">
    <source>
        <dbReference type="ARBA" id="ARBA00022989"/>
    </source>
</evidence>
<evidence type="ECO:0000256" key="6">
    <source>
        <dbReference type="ARBA" id="ARBA00023136"/>
    </source>
</evidence>
<dbReference type="SMART" id="SM00409">
    <property type="entry name" value="IG"/>
    <property type="match status" value="5"/>
</dbReference>
<dbReference type="CDD" id="cd00063">
    <property type="entry name" value="FN3"/>
    <property type="match status" value="9"/>
</dbReference>
<evidence type="ECO:0008006" key="15">
    <source>
        <dbReference type="Google" id="ProtNLM"/>
    </source>
</evidence>
<dbReference type="EMBL" id="UYJE01001730">
    <property type="protein sequence ID" value="VDI04605.1"/>
    <property type="molecule type" value="Genomic_DNA"/>
</dbReference>
<dbReference type="GO" id="GO:0005886">
    <property type="term" value="C:plasma membrane"/>
    <property type="evidence" value="ECO:0007669"/>
    <property type="project" value="TreeGrafter"/>
</dbReference>
<name>A0A8B6CFU0_MYTGA</name>
<evidence type="ECO:0000259" key="12">
    <source>
        <dbReference type="PROSITE" id="PS50853"/>
    </source>
</evidence>
<evidence type="ECO:0000256" key="9">
    <source>
        <dbReference type="ARBA" id="ARBA00023319"/>
    </source>
</evidence>
<dbReference type="InterPro" id="IPR013783">
    <property type="entry name" value="Ig-like_fold"/>
</dbReference>
<dbReference type="PROSITE" id="PS50835">
    <property type="entry name" value="IG_LIKE"/>
    <property type="match status" value="5"/>
</dbReference>
<dbReference type="GO" id="GO:0007420">
    <property type="term" value="P:brain development"/>
    <property type="evidence" value="ECO:0007669"/>
    <property type="project" value="TreeGrafter"/>
</dbReference>
<dbReference type="Proteomes" id="UP000596742">
    <property type="component" value="Unassembled WGS sequence"/>
</dbReference>
<evidence type="ECO:0000313" key="13">
    <source>
        <dbReference type="EMBL" id="VDI04605.1"/>
    </source>
</evidence>
<dbReference type="InterPro" id="IPR036116">
    <property type="entry name" value="FN3_sf"/>
</dbReference>
<proteinExistence type="predicted"/>
<dbReference type="GO" id="GO:0030424">
    <property type="term" value="C:axon"/>
    <property type="evidence" value="ECO:0007669"/>
    <property type="project" value="TreeGrafter"/>
</dbReference>
<dbReference type="CDD" id="cd00096">
    <property type="entry name" value="Ig"/>
    <property type="match status" value="2"/>
</dbReference>
<dbReference type="SMART" id="SM00060">
    <property type="entry name" value="FN3"/>
    <property type="match status" value="9"/>
</dbReference>
<organism evidence="13 14">
    <name type="scientific">Mytilus galloprovincialis</name>
    <name type="common">Mediterranean mussel</name>
    <dbReference type="NCBI Taxonomy" id="29158"/>
    <lineage>
        <taxon>Eukaryota</taxon>
        <taxon>Metazoa</taxon>
        <taxon>Spiralia</taxon>
        <taxon>Lophotrochozoa</taxon>
        <taxon>Mollusca</taxon>
        <taxon>Bivalvia</taxon>
        <taxon>Autobranchia</taxon>
        <taxon>Pteriomorphia</taxon>
        <taxon>Mytilida</taxon>
        <taxon>Mytiloidea</taxon>
        <taxon>Mytilidae</taxon>
        <taxon>Mytilinae</taxon>
        <taxon>Mytilus</taxon>
    </lineage>
</organism>
<feature type="domain" description="Fibronectin type-III" evidence="12">
    <location>
        <begin position="1137"/>
        <end position="1231"/>
    </location>
</feature>
<dbReference type="SMART" id="SM00408">
    <property type="entry name" value="IGc2"/>
    <property type="match status" value="5"/>
</dbReference>
<dbReference type="Pfam" id="PF13927">
    <property type="entry name" value="Ig_3"/>
    <property type="match status" value="3"/>
</dbReference>
<keyword evidence="3" id="KW-0732">Signal</keyword>
<dbReference type="SUPFAM" id="SSF49265">
    <property type="entry name" value="Fibronectin type III"/>
    <property type="match status" value="5"/>
</dbReference>
<feature type="region of interest" description="Disordered" evidence="10">
    <location>
        <begin position="716"/>
        <end position="736"/>
    </location>
</feature>
<keyword evidence="2" id="KW-0812">Transmembrane</keyword>
<feature type="domain" description="Fibronectin type-III" evidence="12">
    <location>
        <begin position="1236"/>
        <end position="1333"/>
    </location>
</feature>
<dbReference type="FunFam" id="2.60.40.10:FF:000093">
    <property type="entry name" value="Down syndrome cell adhesion molecule, isoform B"/>
    <property type="match status" value="1"/>
</dbReference>
<dbReference type="FunFam" id="2.60.40.10:FF:000209">
    <property type="entry name" value="Sidekick cell adhesion molecule 2"/>
    <property type="match status" value="1"/>
</dbReference>
<keyword evidence="5" id="KW-1133">Transmembrane helix</keyword>
<evidence type="ECO:0000256" key="4">
    <source>
        <dbReference type="ARBA" id="ARBA00022737"/>
    </source>
</evidence>
<accession>A0A8B6CFU0</accession>
<dbReference type="Pfam" id="PF07679">
    <property type="entry name" value="I-set"/>
    <property type="match status" value="2"/>
</dbReference>
<feature type="domain" description="Fibronectin type-III" evidence="12">
    <location>
        <begin position="836"/>
        <end position="935"/>
    </location>
</feature>
<dbReference type="FunFam" id="2.60.40.10:FF:000032">
    <property type="entry name" value="palladin isoform X1"/>
    <property type="match status" value="1"/>
</dbReference>
<dbReference type="Gene3D" id="2.60.40.10">
    <property type="entry name" value="Immunoglobulins"/>
    <property type="match status" value="15"/>
</dbReference>
<feature type="domain" description="Fibronectin type-III" evidence="12">
    <location>
        <begin position="1337"/>
        <end position="1431"/>
    </location>
</feature>
<dbReference type="SMART" id="SM00406">
    <property type="entry name" value="IGv"/>
    <property type="match status" value="2"/>
</dbReference>
<feature type="domain" description="Ig-like" evidence="11">
    <location>
        <begin position="234"/>
        <end position="331"/>
    </location>
</feature>
<dbReference type="FunFam" id="2.60.40.10:FF:000028">
    <property type="entry name" value="Neuronal cell adhesion molecule"/>
    <property type="match status" value="2"/>
</dbReference>
<keyword evidence="9" id="KW-0393">Immunoglobulin domain</keyword>
<dbReference type="PANTHER" id="PTHR44170">
    <property type="entry name" value="PROTEIN SIDEKICK"/>
    <property type="match status" value="1"/>
</dbReference>
<dbReference type="InterPro" id="IPR036179">
    <property type="entry name" value="Ig-like_dom_sf"/>
</dbReference>
<evidence type="ECO:0000313" key="14">
    <source>
        <dbReference type="Proteomes" id="UP000596742"/>
    </source>
</evidence>
<dbReference type="FunFam" id="2.60.40.10:FF:000004">
    <property type="entry name" value="DCC isoform 1"/>
    <property type="match status" value="1"/>
</dbReference>
<comment type="subcellular location">
    <subcellularLocation>
        <location evidence="1">Membrane</location>
    </subcellularLocation>
</comment>
<dbReference type="GO" id="GO:0098632">
    <property type="term" value="F:cell-cell adhesion mediator activity"/>
    <property type="evidence" value="ECO:0007669"/>
    <property type="project" value="TreeGrafter"/>
</dbReference>
<dbReference type="InterPro" id="IPR003961">
    <property type="entry name" value="FN3_dom"/>
</dbReference>
<dbReference type="InterPro" id="IPR007110">
    <property type="entry name" value="Ig-like_dom"/>
</dbReference>
<keyword evidence="14" id="KW-1185">Reference proteome</keyword>
<sequence>MKRFKRLEMPMLSSKAYFTTLFLTFLSVWPDKCLMQDYPPREFSTEPNTQNPIPELSLKIVLCRASSSPSAQYRWMKDGTYITEYNALDYSYRMISVNRTDAGIYRCVAKNYLGAIRSKGAKIVIAYIDNFESHTNQTVNVLSGDGVVINLPSINSVPDPAVSWYASGVEMAPEAQRHQITLEKNLVLLSTSIHSDNGKIYKAEALNGINGVIRRTKDFALRVGDTGEGVTKPPALLVGPKNTTAKTGDRDTKLECIYNARPLSGLQTKWYKKGSQRTEIVGSNKYIFNTLYKRVLTIKDPDLSDAGQYECEAVFVSNGQSSTMTSDAYLTVNEAPLITSQIQSQYLRDFGQSIQVDCQATGNPSPTITWYFNAQPVSSVANNRLSVTQGGSLKIENLELSDSGVYQCFASNAAGETKVSAWIKVDQSPPMFISSPLNLTLVEGADARFPCEVSGAPKPVIIWKKKLDNIESEVTTGGRYQISPTTNELLIITTEPSDSALFSCNASNSQGSIYAEATLNVYQRTQITQPPLAITEVEKGSVASLQCGVSHDVNVNITWKWYQGQVELNPSDRITIEQDGTLTILSVSSSDSGVYKCQVLSAGGNDERSTNLKVIELPFMPVITNIAVPPTALKSANISFSPGPNGNTPIERFIFQKRMVTYYPDKGVTMGEDEGWETYPQDVAPNVRFFVMPNLRPARYFQFRLKSVNKVGVGPASHAKPNTPLLMPEQPPEAAPRGFYGSPRSNSSIMLNWQAPPSDTWNGDLTGYKVKYRLKGYTSPFLERNTNPWPSTSFELTGLIVFTEYEIKIAAYNNEGVGLYSDSINVRTREGVPGVPPTDVNVSSVNSTAIKIVWLPPDASKINGVNLGYIILAKGPGNIEERLTVPPDPTDPYNFQQAFMYNLKKFTDYTITVTCYTGQGPGPASTPVHIKTEEDVPDEVVHLSFTDIFDTSVKVIWQHPVEINGILTGYTLLWEKKNQNKTRKDINLSNTTLTYTVRDLDPTTKYTIYIYGKTSKGAGKNSSADFESGVPPERPGAPYNLGISDIQARSTLLQFLLGYDGKTSITLWRIHGQIDNNDTWVPVYEISDPDARTILVPNLRPFTMYRLRITAVNIVGPGNYSAPSRQFQTAQAPPNVPPDNVTVRAINSTALRISWAPLSQLNWNGYPRGYRMIYKRKDEVNTHEVVLDTDSESYTLAKLEEWMEYEVKMNAYNDVGSSPFSPISTERTRDAKPSHGPVAVTADAVSSTAINVTWGDVPLDDRNGIILGYRVLYKSLSENIKDQYKDVPGNETYYVRLTNLRKYVEYQVQVLAYTRMGDGVLSQDVLSVQTDEDVPGPPTKIWFPEVTYSTAKVVWEPPTQPNGILTGYLVSYKERDGSLQGNSSDLPVTQKQYTVATLQREQYYIFKVMARTRLGWGEPKEVLVYTIINRRKPDKPMKPQITAEVQARNITISWQPAYDGYGPIRNYTIQYKSEGKNWVDFQESIPPSSSTFTVTGLHPNTRYNFRVAATNDIGKSNFSDPSDEVRTRQDKPEGAPLNLQVKPLTTDSIHITWEHHQLLLSILLQRQ</sequence>
<dbReference type="GO" id="GO:0007411">
    <property type="term" value="P:axon guidance"/>
    <property type="evidence" value="ECO:0007669"/>
    <property type="project" value="TreeGrafter"/>
</dbReference>
<evidence type="ECO:0000256" key="7">
    <source>
        <dbReference type="ARBA" id="ARBA00023157"/>
    </source>
</evidence>
<feature type="domain" description="Fibronectin type-III" evidence="12">
    <location>
        <begin position="1435"/>
        <end position="1530"/>
    </location>
</feature>
<dbReference type="SUPFAM" id="SSF48726">
    <property type="entry name" value="Immunoglobulin"/>
    <property type="match status" value="6"/>
</dbReference>
<dbReference type="PANTHER" id="PTHR44170:SF49">
    <property type="entry name" value="PROTEIN SIDEKICK-1 ISOFORM X1"/>
    <property type="match status" value="1"/>
</dbReference>
<evidence type="ECO:0000256" key="1">
    <source>
        <dbReference type="ARBA" id="ARBA00004370"/>
    </source>
</evidence>
<feature type="domain" description="Fibronectin type-III" evidence="12">
    <location>
        <begin position="735"/>
        <end position="831"/>
    </location>
</feature>
<feature type="domain" description="Ig-like" evidence="11">
    <location>
        <begin position="530"/>
        <end position="613"/>
    </location>
</feature>
<dbReference type="InterPro" id="IPR013098">
    <property type="entry name" value="Ig_I-set"/>
</dbReference>
<feature type="domain" description="Fibronectin type-III" evidence="12">
    <location>
        <begin position="622"/>
        <end position="729"/>
    </location>
</feature>
<evidence type="ECO:0000256" key="10">
    <source>
        <dbReference type="SAM" id="MobiDB-lite"/>
    </source>
</evidence>
<gene>
    <name evidence="13" type="ORF">MGAL_10B037831</name>
</gene>
<evidence type="ECO:0000256" key="8">
    <source>
        <dbReference type="ARBA" id="ARBA00023180"/>
    </source>
</evidence>
<dbReference type="InterPro" id="IPR013106">
    <property type="entry name" value="Ig_V-set"/>
</dbReference>
<feature type="domain" description="Fibronectin type-III" evidence="12">
    <location>
        <begin position="939"/>
        <end position="1033"/>
    </location>
</feature>
<feature type="domain" description="Ig-like" evidence="11">
    <location>
        <begin position="336"/>
        <end position="420"/>
    </location>
</feature>
<dbReference type="FunFam" id="2.60.40.10:FF:000360">
    <property type="entry name" value="Sidekick cell adhesion molecule 2"/>
    <property type="match status" value="1"/>
</dbReference>
<evidence type="ECO:0000259" key="11">
    <source>
        <dbReference type="PROSITE" id="PS50835"/>
    </source>
</evidence>
<keyword evidence="7" id="KW-1015">Disulfide bond</keyword>
<dbReference type="PROSITE" id="PS50853">
    <property type="entry name" value="FN3"/>
    <property type="match status" value="9"/>
</dbReference>
<dbReference type="InterPro" id="IPR003599">
    <property type="entry name" value="Ig_sub"/>
</dbReference>
<feature type="domain" description="Ig-like" evidence="11">
    <location>
        <begin position="430"/>
        <end position="520"/>
    </location>
</feature>
<dbReference type="InterPro" id="IPR003598">
    <property type="entry name" value="Ig_sub2"/>
</dbReference>
<feature type="domain" description="Fibronectin type-III" evidence="12">
    <location>
        <begin position="1037"/>
        <end position="1132"/>
    </location>
</feature>
<dbReference type="OrthoDB" id="6158926at2759"/>
<dbReference type="PRINTS" id="PR00014">
    <property type="entry name" value="FNTYPEIII"/>
</dbReference>
<evidence type="ECO:0000256" key="2">
    <source>
        <dbReference type="ARBA" id="ARBA00022692"/>
    </source>
</evidence>
<evidence type="ECO:0000256" key="3">
    <source>
        <dbReference type="ARBA" id="ARBA00022729"/>
    </source>
</evidence>
<feature type="compositionally biased region" description="Basic and acidic residues" evidence="10">
    <location>
        <begin position="1523"/>
        <end position="1533"/>
    </location>
</feature>
<reference evidence="13" key="1">
    <citation type="submission" date="2018-11" db="EMBL/GenBank/DDBJ databases">
        <authorList>
            <person name="Alioto T."/>
            <person name="Alioto T."/>
        </authorList>
    </citation>
    <scope>NUCLEOTIDE SEQUENCE</scope>
</reference>
<keyword evidence="6" id="KW-0472">Membrane</keyword>